<proteinExistence type="predicted"/>
<evidence type="ECO:0000313" key="3">
    <source>
        <dbReference type="Proteomes" id="UP001429984"/>
    </source>
</evidence>
<protein>
    <submittedName>
        <fullName evidence="2">Uncharacterized protein</fullName>
    </submittedName>
</protein>
<dbReference type="EMBL" id="JADLZT010000003">
    <property type="protein sequence ID" value="MBF6023436.1"/>
    <property type="molecule type" value="Genomic_DNA"/>
</dbReference>
<evidence type="ECO:0000313" key="2">
    <source>
        <dbReference type="EMBL" id="MBF6023436.1"/>
    </source>
</evidence>
<dbReference type="Proteomes" id="UP001429984">
    <property type="component" value="Unassembled WGS sequence"/>
</dbReference>
<gene>
    <name evidence="2" type="ORF">IU514_05250</name>
</gene>
<comment type="caution">
    <text evidence="2">The sequence shown here is derived from an EMBL/GenBank/DDBJ whole genome shotgun (WGS) entry which is preliminary data.</text>
</comment>
<sequence>MESLAACFVLVASLSASAADPVRIDGTTDQSANESFNRMVEQIAPEKRMDLQVAMLLIVMDGVGSAKEAMTRPELRNPSIVLIKDRVNGMTADELIALSKTSTTKQAP</sequence>
<keyword evidence="1" id="KW-0732">Signal</keyword>
<dbReference type="RefSeq" id="WP_194930055.1">
    <property type="nucleotide sequence ID" value="NZ_JADLZT010000003.1"/>
</dbReference>
<keyword evidence="3" id="KW-1185">Reference proteome</keyword>
<feature type="signal peptide" evidence="1">
    <location>
        <begin position="1"/>
        <end position="18"/>
    </location>
</feature>
<feature type="chain" id="PRO_5046619932" evidence="1">
    <location>
        <begin position="19"/>
        <end position="108"/>
    </location>
</feature>
<reference evidence="2 3" key="1">
    <citation type="submission" date="2020-11" db="EMBL/GenBank/DDBJ databases">
        <title>Draft Genome Sequence and Secondary Metabolite Biosynthetic Potential of the Lysobacter niastensis Type strain DSM 18481.</title>
        <authorList>
            <person name="Turrini P."/>
            <person name="Artuso I."/>
            <person name="Tescari M."/>
            <person name="Lugli G.A."/>
            <person name="Frangipani E."/>
            <person name="Ventura M."/>
            <person name="Visca P."/>
        </authorList>
    </citation>
    <scope>NUCLEOTIDE SEQUENCE [LARGE SCALE GENOMIC DNA]</scope>
    <source>
        <strain evidence="2 3">DSM 18481</strain>
    </source>
</reference>
<name>A0ABS0B702_9GAMM</name>
<organism evidence="2 3">
    <name type="scientific">Lysobacter niastensis</name>
    <dbReference type="NCBI Taxonomy" id="380629"/>
    <lineage>
        <taxon>Bacteria</taxon>
        <taxon>Pseudomonadati</taxon>
        <taxon>Pseudomonadota</taxon>
        <taxon>Gammaproteobacteria</taxon>
        <taxon>Lysobacterales</taxon>
        <taxon>Lysobacteraceae</taxon>
        <taxon>Lysobacter</taxon>
    </lineage>
</organism>
<accession>A0ABS0B702</accession>
<evidence type="ECO:0000256" key="1">
    <source>
        <dbReference type="SAM" id="SignalP"/>
    </source>
</evidence>